<dbReference type="EMBL" id="CAXAMN010022784">
    <property type="protein sequence ID" value="CAK9072627.1"/>
    <property type="molecule type" value="Genomic_DNA"/>
</dbReference>
<sequence>MAFGVHTMWMKDAEQSREFRRGFSEDDLAVACEQIFRSMEMERLPLFELLCGLGHTEMEARVMETQLLPLLPSTKDGTVSCQELLKFLAGSAKDEALLRLASGGAP</sequence>
<evidence type="ECO:0008006" key="3">
    <source>
        <dbReference type="Google" id="ProtNLM"/>
    </source>
</evidence>
<name>A0ABP0P998_9DINO</name>
<comment type="caution">
    <text evidence="1">The sequence shown here is derived from an EMBL/GenBank/DDBJ whole genome shotgun (WGS) entry which is preliminary data.</text>
</comment>
<accession>A0ABP0P998</accession>
<evidence type="ECO:0000313" key="2">
    <source>
        <dbReference type="Proteomes" id="UP001642484"/>
    </source>
</evidence>
<organism evidence="1 2">
    <name type="scientific">Durusdinium trenchii</name>
    <dbReference type="NCBI Taxonomy" id="1381693"/>
    <lineage>
        <taxon>Eukaryota</taxon>
        <taxon>Sar</taxon>
        <taxon>Alveolata</taxon>
        <taxon>Dinophyceae</taxon>
        <taxon>Suessiales</taxon>
        <taxon>Symbiodiniaceae</taxon>
        <taxon>Durusdinium</taxon>
    </lineage>
</organism>
<proteinExistence type="predicted"/>
<dbReference type="Proteomes" id="UP001642484">
    <property type="component" value="Unassembled WGS sequence"/>
</dbReference>
<gene>
    <name evidence="1" type="ORF">CCMP2556_LOCUS35739</name>
</gene>
<protein>
    <recommendedName>
        <fullName evidence="3">EF-hand domain-containing protein</fullName>
    </recommendedName>
</protein>
<keyword evidence="2" id="KW-1185">Reference proteome</keyword>
<evidence type="ECO:0000313" key="1">
    <source>
        <dbReference type="EMBL" id="CAK9072627.1"/>
    </source>
</evidence>
<reference evidence="1 2" key="1">
    <citation type="submission" date="2024-02" db="EMBL/GenBank/DDBJ databases">
        <authorList>
            <person name="Chen Y."/>
            <person name="Shah S."/>
            <person name="Dougan E. K."/>
            <person name="Thang M."/>
            <person name="Chan C."/>
        </authorList>
    </citation>
    <scope>NUCLEOTIDE SEQUENCE [LARGE SCALE GENOMIC DNA]</scope>
</reference>